<dbReference type="Gene3D" id="3.40.190.10">
    <property type="entry name" value="Periplasmic binding protein-like II"/>
    <property type="match status" value="1"/>
</dbReference>
<evidence type="ECO:0000256" key="4">
    <source>
        <dbReference type="SAM" id="SignalP"/>
    </source>
</evidence>
<sequence>MGTSRRTRGIAAALAMGLVAAACGGGGDSGGKTASAPGDEGTPVPGGRVIYALEAETNAGWCLPEGQLAIAGIQVARTIYDTLVQPDESGKMVPMLAESIEPNDAFDEWTLKIREGVKFHDGTDLTAEVVKNNLDAYRGQYAGRKPLLFIFVLDNIDTVEATDASTVKITTKKPWPALPSFLFSSGRLGIMAQAQLDNADNCDKDLIGTGPFKLKDWKVNDKFVADKNPDYWQTDADGNALPYLDEIEYRPVPDTNSRVEGLQTGQFDIIHASGGEAAQQLAPLADSGQINEISNSDAAEVSYGMNNEAKAPFDNLDARLAVAYGVDREEFTKLRTGGLQEVASGPFAPGNMGYVEDTGFPSYDVDKAKEHAAAYKKATGKDLSFTLSYASDPSTKTNAELIQSQLADAGIDVKLTSTDQAALIDRAIGGDFQMMLFRNHPGGDPDTQYVWWHTGSPVNFGKINDPEIDKALDEGRSEPDEAKRAEIYENMNKRFAEQAHNLWLNWSLWTIASVPEVHGILGPDQKDMKPYTGLATGTPVDGIWVEGGGS</sequence>
<feature type="signal peptide" evidence="4">
    <location>
        <begin position="1"/>
        <end position="21"/>
    </location>
</feature>
<comment type="caution">
    <text evidence="6">The sequence shown here is derived from an EMBL/GenBank/DDBJ whole genome shotgun (WGS) entry which is preliminary data.</text>
</comment>
<gene>
    <name evidence="6" type="ORF">IPN02_03015</name>
</gene>
<dbReference type="Proteomes" id="UP000727993">
    <property type="component" value="Unassembled WGS sequence"/>
</dbReference>
<dbReference type="InterPro" id="IPR039424">
    <property type="entry name" value="SBP_5"/>
</dbReference>
<dbReference type="GO" id="GO:1904680">
    <property type="term" value="F:peptide transmembrane transporter activity"/>
    <property type="evidence" value="ECO:0007669"/>
    <property type="project" value="TreeGrafter"/>
</dbReference>
<evidence type="ECO:0000313" key="7">
    <source>
        <dbReference type="Proteomes" id="UP000727993"/>
    </source>
</evidence>
<organism evidence="6 7">
    <name type="scientific">Candidatus Neomicrothrix subdominans</name>
    <dbReference type="NCBI Taxonomy" id="2954438"/>
    <lineage>
        <taxon>Bacteria</taxon>
        <taxon>Bacillati</taxon>
        <taxon>Actinomycetota</taxon>
        <taxon>Acidimicrobiia</taxon>
        <taxon>Acidimicrobiales</taxon>
        <taxon>Microthrixaceae</taxon>
        <taxon>Candidatus Neomicrothrix</taxon>
    </lineage>
</organism>
<reference evidence="6 7" key="1">
    <citation type="submission" date="2020-10" db="EMBL/GenBank/DDBJ databases">
        <title>Connecting structure to function with the recovery of over 1000 high-quality activated sludge metagenome-assembled genomes encoding full-length rRNA genes using long-read sequencing.</title>
        <authorList>
            <person name="Singleton C.M."/>
            <person name="Petriglieri F."/>
            <person name="Kristensen J.M."/>
            <person name="Kirkegaard R.H."/>
            <person name="Michaelsen T.Y."/>
            <person name="Andersen M.H."/>
            <person name="Karst S.M."/>
            <person name="Dueholm M.S."/>
            <person name="Nielsen P.H."/>
            <person name="Albertsen M."/>
        </authorList>
    </citation>
    <scope>NUCLEOTIDE SEQUENCE [LARGE SCALE GENOMIC DNA]</scope>
    <source>
        <strain evidence="6">Lyne_18-Q3-R50-59_MAXAC.006</strain>
    </source>
</reference>
<dbReference type="EMBL" id="JADJZA010000001">
    <property type="protein sequence ID" value="MBK9295845.1"/>
    <property type="molecule type" value="Genomic_DNA"/>
</dbReference>
<protein>
    <submittedName>
        <fullName evidence="6">ABC transporter substrate-binding protein</fullName>
    </submittedName>
</protein>
<evidence type="ECO:0000313" key="6">
    <source>
        <dbReference type="EMBL" id="MBK9295845.1"/>
    </source>
</evidence>
<dbReference type="SUPFAM" id="SSF53850">
    <property type="entry name" value="Periplasmic binding protein-like II"/>
    <property type="match status" value="1"/>
</dbReference>
<evidence type="ECO:0000256" key="2">
    <source>
        <dbReference type="ARBA" id="ARBA00022448"/>
    </source>
</evidence>
<evidence type="ECO:0000256" key="1">
    <source>
        <dbReference type="ARBA" id="ARBA00005695"/>
    </source>
</evidence>
<dbReference type="Pfam" id="PF00496">
    <property type="entry name" value="SBP_bac_5"/>
    <property type="match status" value="1"/>
</dbReference>
<comment type="similarity">
    <text evidence="1">Belongs to the bacterial solute-binding protein 5 family.</text>
</comment>
<dbReference type="Gene3D" id="3.10.105.10">
    <property type="entry name" value="Dipeptide-binding Protein, Domain 3"/>
    <property type="match status" value="1"/>
</dbReference>
<keyword evidence="3 4" id="KW-0732">Signal</keyword>
<dbReference type="AlphaFoldDB" id="A0A936TET6"/>
<proteinExistence type="inferred from homology"/>
<dbReference type="PROSITE" id="PS51257">
    <property type="entry name" value="PROKAR_LIPOPROTEIN"/>
    <property type="match status" value="1"/>
</dbReference>
<accession>A0A936TET6</accession>
<feature type="chain" id="PRO_5038128267" evidence="4">
    <location>
        <begin position="22"/>
        <end position="550"/>
    </location>
</feature>
<dbReference type="GO" id="GO:0015833">
    <property type="term" value="P:peptide transport"/>
    <property type="evidence" value="ECO:0007669"/>
    <property type="project" value="TreeGrafter"/>
</dbReference>
<dbReference type="CDD" id="cd00995">
    <property type="entry name" value="PBP2_NikA_DppA_OppA_like"/>
    <property type="match status" value="1"/>
</dbReference>
<evidence type="ECO:0000256" key="3">
    <source>
        <dbReference type="ARBA" id="ARBA00022729"/>
    </source>
</evidence>
<feature type="domain" description="Solute-binding protein family 5" evidence="5">
    <location>
        <begin position="91"/>
        <end position="455"/>
    </location>
</feature>
<keyword evidence="2" id="KW-0813">Transport</keyword>
<dbReference type="PANTHER" id="PTHR30290:SF9">
    <property type="entry name" value="OLIGOPEPTIDE-BINDING PROTEIN APPA"/>
    <property type="match status" value="1"/>
</dbReference>
<dbReference type="InterPro" id="IPR000914">
    <property type="entry name" value="SBP_5_dom"/>
</dbReference>
<evidence type="ECO:0000259" key="5">
    <source>
        <dbReference type="Pfam" id="PF00496"/>
    </source>
</evidence>
<name>A0A936TET6_9ACTN</name>
<dbReference type="PANTHER" id="PTHR30290">
    <property type="entry name" value="PERIPLASMIC BINDING COMPONENT OF ABC TRANSPORTER"/>
    <property type="match status" value="1"/>
</dbReference>